<proteinExistence type="predicted"/>
<dbReference type="PANTHER" id="PTHR42828:SF3">
    <property type="entry name" value="THREONYLCARBAMOYL-AMP SYNTHASE"/>
    <property type="match status" value="1"/>
</dbReference>
<sequence length="227" mass="25045">MSFQTIGFKISATQTAKRKTAMAQFFAIHPDNPQERLIKQAADIVRSGGVIVYPTDSCYALGCKLGDKAAMERILAIRKIDLKHHLTLMCADLSELGTYAKVDNAQFRQLKAATPGSYTFILQATKEVPNRTLHPKRKTIGLRVPDNTIALSLLQELGEPLLSCTLMLPEDDEPLTDPYEIRDRLEHSVDLVIDGGWCGTEPTTVIDMTDGTELIRQGKGDTALFGL</sequence>
<dbReference type="PATRIC" id="fig|1056807.3.peg.1287"/>
<name>A0A0C1H0G1_9NEIS</name>
<dbReference type="Gene3D" id="3.90.870.10">
    <property type="entry name" value="DHBP synthase"/>
    <property type="match status" value="1"/>
</dbReference>
<dbReference type="SUPFAM" id="SSF55821">
    <property type="entry name" value="YrdC/RibB"/>
    <property type="match status" value="1"/>
</dbReference>
<protein>
    <submittedName>
        <fullName evidence="2">Translation factor Sua5</fullName>
    </submittedName>
</protein>
<evidence type="ECO:0000259" key="1">
    <source>
        <dbReference type="PROSITE" id="PS51163"/>
    </source>
</evidence>
<evidence type="ECO:0000313" key="3">
    <source>
        <dbReference type="Proteomes" id="UP000031390"/>
    </source>
</evidence>
<dbReference type="GO" id="GO:0003725">
    <property type="term" value="F:double-stranded RNA binding"/>
    <property type="evidence" value="ECO:0007669"/>
    <property type="project" value="InterPro"/>
</dbReference>
<feature type="domain" description="YrdC-like" evidence="1">
    <location>
        <begin position="35"/>
        <end position="220"/>
    </location>
</feature>
<dbReference type="NCBIfam" id="TIGR00057">
    <property type="entry name" value="L-threonylcarbamoyladenylate synthase"/>
    <property type="match status" value="1"/>
</dbReference>
<dbReference type="AlphaFoldDB" id="A0A0C1H0G1"/>
<dbReference type="EMBL" id="JUFZ01000051">
    <property type="protein sequence ID" value="KIC07607.1"/>
    <property type="molecule type" value="Genomic_DNA"/>
</dbReference>
<gene>
    <name evidence="2" type="ORF">MCC93_13400</name>
</gene>
<organism evidence="2 3">
    <name type="scientific">Morococcus cerebrosus</name>
    <dbReference type="NCBI Taxonomy" id="1056807"/>
    <lineage>
        <taxon>Bacteria</taxon>
        <taxon>Pseudomonadati</taxon>
        <taxon>Pseudomonadota</taxon>
        <taxon>Betaproteobacteria</taxon>
        <taxon>Neisseriales</taxon>
        <taxon>Neisseriaceae</taxon>
        <taxon>Morococcus</taxon>
    </lineage>
</organism>
<dbReference type="InterPro" id="IPR017945">
    <property type="entry name" value="DHBP_synth_RibB-like_a/b_dom"/>
</dbReference>
<comment type="caution">
    <text evidence="2">The sequence shown here is derived from an EMBL/GenBank/DDBJ whole genome shotgun (WGS) entry which is preliminary data.</text>
</comment>
<dbReference type="Pfam" id="PF01300">
    <property type="entry name" value="Sua5_yciO_yrdC"/>
    <property type="match status" value="1"/>
</dbReference>
<accession>A0A0C1H0G1</accession>
<dbReference type="PANTHER" id="PTHR42828">
    <property type="entry name" value="DHBP SYNTHASE RIBB-LIKE ALPHA/BETA DOMAIN-CONTAINING PROTEIN"/>
    <property type="match status" value="1"/>
</dbReference>
<evidence type="ECO:0000313" key="2">
    <source>
        <dbReference type="EMBL" id="KIC07607.1"/>
    </source>
</evidence>
<reference evidence="2 3" key="1">
    <citation type="submission" date="2014-12" db="EMBL/GenBank/DDBJ databases">
        <title>Genome sequence of Morococcus cerebrosus.</title>
        <authorList>
            <person name="Shin S.-K."/>
            <person name="Yi H."/>
        </authorList>
    </citation>
    <scope>NUCLEOTIDE SEQUENCE [LARGE SCALE GENOMIC DNA]</scope>
    <source>
        <strain evidence="2 3">CIP 81.93</strain>
    </source>
</reference>
<dbReference type="PROSITE" id="PS51163">
    <property type="entry name" value="YRDC"/>
    <property type="match status" value="1"/>
</dbReference>
<dbReference type="InterPro" id="IPR052532">
    <property type="entry name" value="SUA5_domain"/>
</dbReference>
<dbReference type="Proteomes" id="UP000031390">
    <property type="component" value="Unassembled WGS sequence"/>
</dbReference>
<dbReference type="InterPro" id="IPR006070">
    <property type="entry name" value="Sua5-like_dom"/>
</dbReference>